<evidence type="ECO:0000259" key="4">
    <source>
        <dbReference type="PROSITE" id="PS50075"/>
    </source>
</evidence>
<keyword evidence="6" id="KW-1185">Reference proteome</keyword>
<keyword evidence="3" id="KW-0436">Ligase</keyword>
<evidence type="ECO:0000313" key="6">
    <source>
        <dbReference type="Proteomes" id="UP001166286"/>
    </source>
</evidence>
<dbReference type="SUPFAM" id="SSF52777">
    <property type="entry name" value="CoA-dependent acyltransferases"/>
    <property type="match status" value="2"/>
</dbReference>
<dbReference type="PANTHER" id="PTHR45527:SF1">
    <property type="entry name" value="FATTY ACID SYNTHASE"/>
    <property type="match status" value="1"/>
</dbReference>
<dbReference type="Pfam" id="PF00501">
    <property type="entry name" value="AMP-binding"/>
    <property type="match status" value="2"/>
</dbReference>
<dbReference type="Pfam" id="PF00550">
    <property type="entry name" value="PP-binding"/>
    <property type="match status" value="1"/>
</dbReference>
<dbReference type="Proteomes" id="UP001166286">
    <property type="component" value="Unassembled WGS sequence"/>
</dbReference>
<keyword evidence="2" id="KW-0597">Phosphoprotein</keyword>
<accession>A0AA39V6A5</accession>
<dbReference type="Gene3D" id="3.30.559.30">
    <property type="entry name" value="Nonribosomal peptide synthetase, condensation domain"/>
    <property type="match status" value="1"/>
</dbReference>
<dbReference type="GO" id="GO:0044550">
    <property type="term" value="P:secondary metabolite biosynthetic process"/>
    <property type="evidence" value="ECO:0007669"/>
    <property type="project" value="TreeGrafter"/>
</dbReference>
<evidence type="ECO:0000256" key="1">
    <source>
        <dbReference type="ARBA" id="ARBA00022450"/>
    </source>
</evidence>
<name>A0AA39V6A5_9LECA</name>
<dbReference type="Gene3D" id="1.10.1200.10">
    <property type="entry name" value="ACP-like"/>
    <property type="match status" value="1"/>
</dbReference>
<dbReference type="Gene3D" id="3.30.300.30">
    <property type="match status" value="1"/>
</dbReference>
<dbReference type="Gene3D" id="3.30.559.10">
    <property type="entry name" value="Chloramphenicol acetyltransferase-like domain"/>
    <property type="match status" value="1"/>
</dbReference>
<keyword evidence="1" id="KW-0596">Phosphopantetheine</keyword>
<dbReference type="InterPro" id="IPR000873">
    <property type="entry name" value="AMP-dep_synth/lig_dom"/>
</dbReference>
<dbReference type="InterPro" id="IPR001242">
    <property type="entry name" value="Condensation_dom"/>
</dbReference>
<dbReference type="GO" id="GO:0016874">
    <property type="term" value="F:ligase activity"/>
    <property type="evidence" value="ECO:0007669"/>
    <property type="project" value="UniProtKB-KW"/>
</dbReference>
<dbReference type="EMBL" id="JAFEKC020000006">
    <property type="protein sequence ID" value="KAK0513824.1"/>
    <property type="molecule type" value="Genomic_DNA"/>
</dbReference>
<sequence>MANFLPQKAVDAGAETAMSDVFRMHGEKPTWETEYTTLEVQQIGDSWEFRLLTHIEPLRARLIIDQFVNALFWIASEPKEPFTSLNLLTKQEIRMLEESQQFPEAFPHLLHTGFEQMTKAYPFRMAMQWETNGALTYSMLDRLSNQLARYLQSQGLRHGDFACLLVDKSPLMIASMFAILKLGAAYVPLSPENPVERNSFIVEEVNAKLILSESSVAQAVALNGPPVVFLDQAKLKGYSKAIQRLRSTAPSREVTTPAAAAVDSMIHIEKRREGHWRTLQFSKYIVDASVLEIFNTLNSGGTLCLAPTERLHSELREVINEMDVNHLFFTPTVARLLSPEDVPTLRTLTVGGEPVTDDITSIWNKGHRIIQAYGPTETAMVATMRNMSHGDNPRNIGLPLRTVKAFIVEKDGSKLVPCGAIGELCIVGPQLGAGYLKRPKVTAAAFCKATIPGFDTMYRSGDLARWLPGGEIEYLGRKDNQVKVNGHRIELGEIEKVVLATGMVADCKTVVATIGTKAQLAAFVVFETSNIEGIQRPDNYVEQVARLKLSDLAHYMYPKLILPLGSMPRMPSGKTDRKLLAQWVQSLDAEKVSAYVLDSYGVSTVGRLAPVETKQQQILEQAWIKVLDLSPKPLGLESDFLKLGGDSITAINLTSYLRKQGYQLSVSDVLSHPKLADMEGQMKTSQEERKVALRAPFQVSERVIQDMANAGLTSECVDYTYPCPPGQSEFLQQGARKEKMWVLMAARPLPVNTNVEHWIEAVERPTETNDILRTTFTKVDGAWIGVVLKSPVITVDFIEISDDVEKAIALNKIWESDFVFGKPFVRYVILSRPEGSKEIVTKMDHGLYDGTLLRIFAAHFQELQYGRPASEHTPFRDFVFHHWNSDKGAALKFLSTDLKPTGFQYPQIADPLADRSVVVAADLDLDAFASACGVTVPTVFQASFQLWLAKKTGQFDVGMDYLYTGPQAKKGQSVKEYLVQTQSDFWSATENSVVGLDEVYAFVGLDRSTAGNRIVFLFQPFEPPLVKAANAGEEMGCVVMAGSEVRMPQPYGLMLENKDAGVRALCI</sequence>
<comment type="caution">
    <text evidence="5">The sequence shown here is derived from an EMBL/GenBank/DDBJ whole genome shotgun (WGS) entry which is preliminary data.</text>
</comment>
<dbReference type="GO" id="GO:0043041">
    <property type="term" value="P:amino acid activation for nonribosomal peptide biosynthetic process"/>
    <property type="evidence" value="ECO:0007669"/>
    <property type="project" value="TreeGrafter"/>
</dbReference>
<dbReference type="SUPFAM" id="SSF47336">
    <property type="entry name" value="ACP-like"/>
    <property type="match status" value="1"/>
</dbReference>
<feature type="domain" description="Carrier" evidence="4">
    <location>
        <begin position="610"/>
        <end position="686"/>
    </location>
</feature>
<dbReference type="GO" id="GO:0031177">
    <property type="term" value="F:phosphopantetheine binding"/>
    <property type="evidence" value="ECO:0007669"/>
    <property type="project" value="TreeGrafter"/>
</dbReference>
<gene>
    <name evidence="5" type="ORF">JMJ35_003546</name>
</gene>
<proteinExistence type="predicted"/>
<dbReference type="Pfam" id="PF00668">
    <property type="entry name" value="Condensation"/>
    <property type="match status" value="1"/>
</dbReference>
<dbReference type="Gene3D" id="3.40.50.12780">
    <property type="entry name" value="N-terminal domain of ligase-like"/>
    <property type="match status" value="1"/>
</dbReference>
<dbReference type="CDD" id="cd05918">
    <property type="entry name" value="A_NRPS_SidN3_like"/>
    <property type="match status" value="1"/>
</dbReference>
<dbReference type="PROSITE" id="PS50075">
    <property type="entry name" value="CARRIER"/>
    <property type="match status" value="1"/>
</dbReference>
<dbReference type="InterPro" id="IPR045851">
    <property type="entry name" value="AMP-bd_C_sf"/>
</dbReference>
<dbReference type="Gene3D" id="3.40.50.980">
    <property type="match status" value="1"/>
</dbReference>
<dbReference type="GO" id="GO:0005737">
    <property type="term" value="C:cytoplasm"/>
    <property type="evidence" value="ECO:0007669"/>
    <property type="project" value="TreeGrafter"/>
</dbReference>
<organism evidence="5 6">
    <name type="scientific">Cladonia borealis</name>
    <dbReference type="NCBI Taxonomy" id="184061"/>
    <lineage>
        <taxon>Eukaryota</taxon>
        <taxon>Fungi</taxon>
        <taxon>Dikarya</taxon>
        <taxon>Ascomycota</taxon>
        <taxon>Pezizomycotina</taxon>
        <taxon>Lecanoromycetes</taxon>
        <taxon>OSLEUM clade</taxon>
        <taxon>Lecanoromycetidae</taxon>
        <taxon>Lecanorales</taxon>
        <taxon>Lecanorineae</taxon>
        <taxon>Cladoniaceae</taxon>
        <taxon>Cladonia</taxon>
    </lineage>
</organism>
<dbReference type="AlphaFoldDB" id="A0AA39V6A5"/>
<evidence type="ECO:0000256" key="2">
    <source>
        <dbReference type="ARBA" id="ARBA00022553"/>
    </source>
</evidence>
<dbReference type="InterPro" id="IPR009081">
    <property type="entry name" value="PP-bd_ACP"/>
</dbReference>
<dbReference type="SUPFAM" id="SSF56801">
    <property type="entry name" value="Acetyl-CoA synthetase-like"/>
    <property type="match status" value="1"/>
</dbReference>
<dbReference type="Gene3D" id="2.30.38.10">
    <property type="entry name" value="Luciferase, Domain 3"/>
    <property type="match status" value="1"/>
</dbReference>
<protein>
    <recommendedName>
        <fullName evidence="4">Carrier domain-containing protein</fullName>
    </recommendedName>
</protein>
<evidence type="ECO:0000313" key="5">
    <source>
        <dbReference type="EMBL" id="KAK0513824.1"/>
    </source>
</evidence>
<dbReference type="InterPro" id="IPR042099">
    <property type="entry name" value="ANL_N_sf"/>
</dbReference>
<evidence type="ECO:0000256" key="3">
    <source>
        <dbReference type="ARBA" id="ARBA00022598"/>
    </source>
</evidence>
<reference evidence="5" key="1">
    <citation type="submission" date="2023-03" db="EMBL/GenBank/DDBJ databases">
        <title>Complete genome of Cladonia borealis.</title>
        <authorList>
            <person name="Park H."/>
        </authorList>
    </citation>
    <scope>NUCLEOTIDE SEQUENCE</scope>
    <source>
        <strain evidence="5">ANT050790</strain>
    </source>
</reference>
<dbReference type="PANTHER" id="PTHR45527">
    <property type="entry name" value="NONRIBOSOMAL PEPTIDE SYNTHETASE"/>
    <property type="match status" value="1"/>
</dbReference>
<dbReference type="InterPro" id="IPR023213">
    <property type="entry name" value="CAT-like_dom_sf"/>
</dbReference>
<dbReference type="InterPro" id="IPR036736">
    <property type="entry name" value="ACP-like_sf"/>
</dbReference>